<dbReference type="Gene3D" id="3.40.50.150">
    <property type="entry name" value="Vaccinia Virus protein VP39"/>
    <property type="match status" value="1"/>
</dbReference>
<keyword evidence="2" id="KW-0489">Methyltransferase</keyword>
<accession>A0A4U6D8P0</accession>
<dbReference type="Pfam" id="PF13847">
    <property type="entry name" value="Methyltransf_31"/>
    <property type="match status" value="1"/>
</dbReference>
<keyword evidence="3" id="KW-1185">Reference proteome</keyword>
<reference evidence="2 3" key="1">
    <citation type="submission" date="2019-05" db="EMBL/GenBank/DDBJ databases">
        <title>Dyadobacter AR-3-8 sp. nov., isolated from arctic soil.</title>
        <authorList>
            <person name="Chaudhary D.K."/>
        </authorList>
    </citation>
    <scope>NUCLEOTIDE SEQUENCE [LARGE SCALE GENOMIC DNA]</scope>
    <source>
        <strain evidence="2 3">AR-3-8</strain>
    </source>
</reference>
<dbReference type="GO" id="GO:0008168">
    <property type="term" value="F:methyltransferase activity"/>
    <property type="evidence" value="ECO:0007669"/>
    <property type="project" value="UniProtKB-KW"/>
</dbReference>
<dbReference type="OrthoDB" id="962475at2"/>
<evidence type="ECO:0000313" key="2">
    <source>
        <dbReference type="EMBL" id="TKT92468.1"/>
    </source>
</evidence>
<dbReference type="GO" id="GO:0032259">
    <property type="term" value="P:methylation"/>
    <property type="evidence" value="ECO:0007669"/>
    <property type="project" value="UniProtKB-KW"/>
</dbReference>
<protein>
    <submittedName>
        <fullName evidence="2">Methyltransferase domain-containing protein</fullName>
    </submittedName>
</protein>
<feature type="domain" description="Methyltransferase" evidence="1">
    <location>
        <begin position="49"/>
        <end position="113"/>
    </location>
</feature>
<dbReference type="Proteomes" id="UP000304900">
    <property type="component" value="Unassembled WGS sequence"/>
</dbReference>
<evidence type="ECO:0000259" key="1">
    <source>
        <dbReference type="Pfam" id="PF13847"/>
    </source>
</evidence>
<dbReference type="InterPro" id="IPR025714">
    <property type="entry name" value="Methyltranfer_dom"/>
</dbReference>
<comment type="caution">
    <text evidence="2">The sequence shown here is derived from an EMBL/GenBank/DDBJ whole genome shotgun (WGS) entry which is preliminary data.</text>
</comment>
<dbReference type="CDD" id="cd02440">
    <property type="entry name" value="AdoMet_MTases"/>
    <property type="match status" value="1"/>
</dbReference>
<proteinExistence type="predicted"/>
<sequence>MIFKQLRANIDVDDDTFNELYPNRIKKLSSRHWTPVVVAKMAAEYLAKKPNIKVLDIGSGAGKFCLVGAACTQGMFYGIEQRDYLIEISKKIAAKYHLPNIEFINSNINKINFCDYEAFYFFNSFYENVDTSCPIDNIILPSNDLFYAYSNYVKQQLQSTAVGTRLVTYCTDSDNIPNSFSLSHSAYYGFLKFWDKVL</sequence>
<dbReference type="EMBL" id="SZVO01000004">
    <property type="protein sequence ID" value="TKT92468.1"/>
    <property type="molecule type" value="Genomic_DNA"/>
</dbReference>
<dbReference type="RefSeq" id="WP_137340013.1">
    <property type="nucleotide sequence ID" value="NZ_BSQH01000014.1"/>
</dbReference>
<evidence type="ECO:0000313" key="3">
    <source>
        <dbReference type="Proteomes" id="UP000304900"/>
    </source>
</evidence>
<organism evidence="2 3">
    <name type="scientific">Dyadobacter frigoris</name>
    <dbReference type="NCBI Taxonomy" id="2576211"/>
    <lineage>
        <taxon>Bacteria</taxon>
        <taxon>Pseudomonadati</taxon>
        <taxon>Bacteroidota</taxon>
        <taxon>Cytophagia</taxon>
        <taxon>Cytophagales</taxon>
        <taxon>Spirosomataceae</taxon>
        <taxon>Dyadobacter</taxon>
    </lineage>
</organism>
<dbReference type="AlphaFoldDB" id="A0A4U6D8P0"/>
<gene>
    <name evidence="2" type="ORF">FDK13_10920</name>
</gene>
<dbReference type="InterPro" id="IPR029063">
    <property type="entry name" value="SAM-dependent_MTases_sf"/>
</dbReference>
<name>A0A4U6D8P0_9BACT</name>
<keyword evidence="2" id="KW-0808">Transferase</keyword>
<dbReference type="SUPFAM" id="SSF53335">
    <property type="entry name" value="S-adenosyl-L-methionine-dependent methyltransferases"/>
    <property type="match status" value="1"/>
</dbReference>